<evidence type="ECO:0008006" key="10">
    <source>
        <dbReference type="Google" id="ProtNLM"/>
    </source>
</evidence>
<evidence type="ECO:0000256" key="7">
    <source>
        <dbReference type="SAM" id="Phobius"/>
    </source>
</evidence>
<feature type="transmembrane region" description="Helical" evidence="7">
    <location>
        <begin position="168"/>
        <end position="187"/>
    </location>
</feature>
<evidence type="ECO:0000313" key="8">
    <source>
        <dbReference type="EMBL" id="KAK1923370.1"/>
    </source>
</evidence>
<gene>
    <name evidence="8" type="ORF">DB88DRAFT_490942</name>
</gene>
<comment type="caution">
    <text evidence="8">The sequence shown here is derived from an EMBL/GenBank/DDBJ whole genome shotgun (WGS) entry which is preliminary data.</text>
</comment>
<reference evidence="8" key="1">
    <citation type="submission" date="2023-02" db="EMBL/GenBank/DDBJ databases">
        <title>Identification and recombinant expression of a fungal hydrolase from Papiliotrema laurentii that hydrolyzes apple cutin and clears colloidal polyester polyurethane.</title>
        <authorList>
            <consortium name="DOE Joint Genome Institute"/>
            <person name="Roman V.A."/>
            <person name="Bojanowski C."/>
            <person name="Crable B.R."/>
            <person name="Wagner D.N."/>
            <person name="Hung C.S."/>
            <person name="Nadeau L.J."/>
            <person name="Schratz L."/>
            <person name="Haridas S."/>
            <person name="Pangilinan J."/>
            <person name="Lipzen A."/>
            <person name="Na H."/>
            <person name="Yan M."/>
            <person name="Ng V."/>
            <person name="Grigoriev I.V."/>
            <person name="Spatafora J.W."/>
            <person name="Barlow D."/>
            <person name="Biffinger J."/>
            <person name="Kelley-Loughnane N."/>
            <person name="Varaljay V.A."/>
            <person name="Crookes-Goodson W.J."/>
        </authorList>
    </citation>
    <scope>NUCLEOTIDE SEQUENCE</scope>
    <source>
        <strain evidence="8">5307AH</strain>
    </source>
</reference>
<keyword evidence="5 7" id="KW-0472">Membrane</keyword>
<evidence type="ECO:0000256" key="3">
    <source>
        <dbReference type="ARBA" id="ARBA00022692"/>
    </source>
</evidence>
<feature type="transmembrane region" description="Helical" evidence="7">
    <location>
        <begin position="59"/>
        <end position="88"/>
    </location>
</feature>
<evidence type="ECO:0000313" key="9">
    <source>
        <dbReference type="Proteomes" id="UP001182556"/>
    </source>
</evidence>
<evidence type="ECO:0000256" key="2">
    <source>
        <dbReference type="ARBA" id="ARBA00006325"/>
    </source>
</evidence>
<accession>A0AAD9CZM1</accession>
<comment type="subcellular location">
    <subcellularLocation>
        <location evidence="1">Membrane</location>
        <topology evidence="1">Multi-pass membrane protein</topology>
    </subcellularLocation>
</comment>
<dbReference type="Proteomes" id="UP001182556">
    <property type="component" value="Unassembled WGS sequence"/>
</dbReference>
<dbReference type="EMBL" id="JAODAN010000006">
    <property type="protein sequence ID" value="KAK1923370.1"/>
    <property type="molecule type" value="Genomic_DNA"/>
</dbReference>
<keyword evidence="4 7" id="KW-1133">Transmembrane helix</keyword>
<sequence length="191" mass="20988">MGGSVSSLLDPNKGRGGIVVPAGYTTPSFPSLYPPSLENTEDERGVFLYEAESIWRFTLYWTLILLGGTFFLCALWASFNLIISLTYLHPKAARSTSRESKLKPLHPPDNGRIKRKKRKRPPIWPLLVLPFLMLAVAALVALISGSVIGFALAAVYSAGGFTMSTWVPFLWALIQVLVLIISSYSTLTSIL</sequence>
<dbReference type="PANTHER" id="PTHR22779:SF6">
    <property type="entry name" value="SD17342P"/>
    <property type="match status" value="1"/>
</dbReference>
<dbReference type="PANTHER" id="PTHR22779">
    <property type="entry name" value="SD17342P"/>
    <property type="match status" value="1"/>
</dbReference>
<protein>
    <recommendedName>
        <fullName evidence="10">Integral membrane protein</fullName>
    </recommendedName>
</protein>
<evidence type="ECO:0000256" key="1">
    <source>
        <dbReference type="ARBA" id="ARBA00004141"/>
    </source>
</evidence>
<evidence type="ECO:0000256" key="5">
    <source>
        <dbReference type="ARBA" id="ARBA00023136"/>
    </source>
</evidence>
<proteinExistence type="inferred from homology"/>
<dbReference type="GO" id="GO:0016020">
    <property type="term" value="C:membrane"/>
    <property type="evidence" value="ECO:0007669"/>
    <property type="project" value="UniProtKB-SubCell"/>
</dbReference>
<evidence type="ECO:0000256" key="4">
    <source>
        <dbReference type="ARBA" id="ARBA00022989"/>
    </source>
</evidence>
<keyword evidence="9" id="KW-1185">Reference proteome</keyword>
<feature type="transmembrane region" description="Helical" evidence="7">
    <location>
        <begin position="123"/>
        <end position="156"/>
    </location>
</feature>
<comment type="similarity">
    <text evidence="2">Belongs to the TMEM170 family.</text>
</comment>
<dbReference type="Pfam" id="PF10190">
    <property type="entry name" value="Tmemb_170"/>
    <property type="match status" value="1"/>
</dbReference>
<evidence type="ECO:0000256" key="6">
    <source>
        <dbReference type="SAM" id="MobiDB-lite"/>
    </source>
</evidence>
<organism evidence="8 9">
    <name type="scientific">Papiliotrema laurentii</name>
    <name type="common">Cryptococcus laurentii</name>
    <dbReference type="NCBI Taxonomy" id="5418"/>
    <lineage>
        <taxon>Eukaryota</taxon>
        <taxon>Fungi</taxon>
        <taxon>Dikarya</taxon>
        <taxon>Basidiomycota</taxon>
        <taxon>Agaricomycotina</taxon>
        <taxon>Tremellomycetes</taxon>
        <taxon>Tremellales</taxon>
        <taxon>Rhynchogastremaceae</taxon>
        <taxon>Papiliotrema</taxon>
    </lineage>
</organism>
<name>A0AAD9CZM1_PAPLA</name>
<keyword evidence="3 7" id="KW-0812">Transmembrane</keyword>
<dbReference type="AlphaFoldDB" id="A0AAD9CZM1"/>
<feature type="region of interest" description="Disordered" evidence="6">
    <location>
        <begin position="98"/>
        <end position="117"/>
    </location>
</feature>
<dbReference type="InterPro" id="IPR019334">
    <property type="entry name" value="TMEM170A/B/YPR153W-like"/>
</dbReference>